<dbReference type="InterPro" id="IPR029063">
    <property type="entry name" value="SAM-dependent_MTases_sf"/>
</dbReference>
<dbReference type="Gene3D" id="3.40.50.150">
    <property type="entry name" value="Vaccinia Virus protein VP39"/>
    <property type="match status" value="1"/>
</dbReference>
<keyword evidence="2" id="KW-0808">Transferase</keyword>
<sequence>MKEKQILERARERAAADFIPVCGEGCARILEECCLRLKPRRILEIGTAVGCSAALMALSCGAEVDTIDFDEERLKRAQELWRELGLEGRIHAFCGDVKRILPEVIAGKKYGLVFIDGPKSAYKSIFERVREHTEKGGEIVSDDVDYLGLVLSKAYPPHKHRTIVTNMREYLEYISAPPLETRVFGDCGVAVTEVR</sequence>
<comment type="caution">
    <text evidence="4">The sequence shown here is derived from an EMBL/GenBank/DDBJ whole genome shotgun (WGS) entry which is preliminary data.</text>
</comment>
<dbReference type="PANTHER" id="PTHR43167">
    <property type="entry name" value="PUTATIVE (AFU_ORTHOLOGUE AFUA_6G01830)-RELATED"/>
    <property type="match status" value="1"/>
</dbReference>
<dbReference type="GO" id="GO:0008171">
    <property type="term" value="F:O-methyltransferase activity"/>
    <property type="evidence" value="ECO:0007669"/>
    <property type="project" value="InterPro"/>
</dbReference>
<organism evidence="4 5">
    <name type="scientific">Candidatus Caccalectryoclostridium excrementigallinarum</name>
    <dbReference type="NCBI Taxonomy" id="2840710"/>
    <lineage>
        <taxon>Bacteria</taxon>
        <taxon>Bacillati</taxon>
        <taxon>Bacillota</taxon>
        <taxon>Clostridia</taxon>
        <taxon>Christensenellales</taxon>
        <taxon>Christensenellaceae</taxon>
        <taxon>Christensenellaceae incertae sedis</taxon>
        <taxon>Candidatus Caccalectryoclostridium</taxon>
    </lineage>
</organism>
<evidence type="ECO:0000256" key="3">
    <source>
        <dbReference type="ARBA" id="ARBA00022691"/>
    </source>
</evidence>
<evidence type="ECO:0000313" key="5">
    <source>
        <dbReference type="Proteomes" id="UP000824145"/>
    </source>
</evidence>
<keyword evidence="1 4" id="KW-0489">Methyltransferase</keyword>
<evidence type="ECO:0000256" key="2">
    <source>
        <dbReference type="ARBA" id="ARBA00022679"/>
    </source>
</evidence>
<dbReference type="PROSITE" id="PS51682">
    <property type="entry name" value="SAM_OMT_I"/>
    <property type="match status" value="1"/>
</dbReference>
<accession>A0A9D1SKC7</accession>
<gene>
    <name evidence="4" type="ORF">IAB07_06485</name>
</gene>
<keyword evidence="3" id="KW-0949">S-adenosyl-L-methionine</keyword>
<dbReference type="Proteomes" id="UP000824145">
    <property type="component" value="Unassembled WGS sequence"/>
</dbReference>
<dbReference type="EMBL" id="DVNJ01000032">
    <property type="protein sequence ID" value="HIU63396.1"/>
    <property type="molecule type" value="Genomic_DNA"/>
</dbReference>
<dbReference type="AlphaFoldDB" id="A0A9D1SKC7"/>
<reference evidence="4" key="2">
    <citation type="journal article" date="2021" name="PeerJ">
        <title>Extensive microbial diversity within the chicken gut microbiome revealed by metagenomics and culture.</title>
        <authorList>
            <person name="Gilroy R."/>
            <person name="Ravi A."/>
            <person name="Getino M."/>
            <person name="Pursley I."/>
            <person name="Horton D.L."/>
            <person name="Alikhan N.F."/>
            <person name="Baker D."/>
            <person name="Gharbi K."/>
            <person name="Hall N."/>
            <person name="Watson M."/>
            <person name="Adriaenssens E.M."/>
            <person name="Foster-Nyarko E."/>
            <person name="Jarju S."/>
            <person name="Secka A."/>
            <person name="Antonio M."/>
            <person name="Oren A."/>
            <person name="Chaudhuri R.R."/>
            <person name="La Ragione R."/>
            <person name="Hildebrand F."/>
            <person name="Pallen M.J."/>
        </authorList>
    </citation>
    <scope>NUCLEOTIDE SEQUENCE</scope>
    <source>
        <strain evidence="4">9366</strain>
    </source>
</reference>
<dbReference type="Pfam" id="PF01596">
    <property type="entry name" value="Methyltransf_3"/>
    <property type="match status" value="1"/>
</dbReference>
<reference evidence="4" key="1">
    <citation type="submission" date="2020-10" db="EMBL/GenBank/DDBJ databases">
        <authorList>
            <person name="Gilroy R."/>
        </authorList>
    </citation>
    <scope>NUCLEOTIDE SEQUENCE</scope>
    <source>
        <strain evidence="4">9366</strain>
    </source>
</reference>
<dbReference type="InterPro" id="IPR002935">
    <property type="entry name" value="SAM_O-MeTrfase"/>
</dbReference>
<evidence type="ECO:0000256" key="1">
    <source>
        <dbReference type="ARBA" id="ARBA00022603"/>
    </source>
</evidence>
<protein>
    <submittedName>
        <fullName evidence="4">Class I SAM-dependent methyltransferase</fullName>
    </submittedName>
</protein>
<dbReference type="SUPFAM" id="SSF53335">
    <property type="entry name" value="S-adenosyl-L-methionine-dependent methyltransferases"/>
    <property type="match status" value="1"/>
</dbReference>
<dbReference type="GO" id="GO:0032259">
    <property type="term" value="P:methylation"/>
    <property type="evidence" value="ECO:0007669"/>
    <property type="project" value="UniProtKB-KW"/>
</dbReference>
<name>A0A9D1SKC7_9FIRM</name>
<dbReference type="PANTHER" id="PTHR43167:SF1">
    <property type="entry name" value="PUTATIVE (AFU_ORTHOLOGUE AFUA_6G01830)-RELATED"/>
    <property type="match status" value="1"/>
</dbReference>
<dbReference type="CDD" id="cd02440">
    <property type="entry name" value="AdoMet_MTases"/>
    <property type="match status" value="1"/>
</dbReference>
<proteinExistence type="predicted"/>
<evidence type="ECO:0000313" key="4">
    <source>
        <dbReference type="EMBL" id="HIU63396.1"/>
    </source>
</evidence>